<dbReference type="InterPro" id="IPR011146">
    <property type="entry name" value="HIT-like"/>
</dbReference>
<evidence type="ECO:0000256" key="2">
    <source>
        <dbReference type="PIRSR" id="PIRSR601310-3"/>
    </source>
</evidence>
<organism evidence="5 6">
    <name type="scientific">Arthrobacter terricola</name>
    <dbReference type="NCBI Taxonomy" id="2547396"/>
    <lineage>
        <taxon>Bacteria</taxon>
        <taxon>Bacillati</taxon>
        <taxon>Actinomycetota</taxon>
        <taxon>Actinomycetes</taxon>
        <taxon>Micrococcales</taxon>
        <taxon>Micrococcaceae</taxon>
        <taxon>Arthrobacter</taxon>
    </lineage>
</organism>
<dbReference type="Pfam" id="PF01230">
    <property type="entry name" value="HIT"/>
    <property type="match status" value="1"/>
</dbReference>
<proteinExistence type="predicted"/>
<accession>A0A4R5KMT9</accession>
<evidence type="ECO:0000259" key="4">
    <source>
        <dbReference type="PROSITE" id="PS51084"/>
    </source>
</evidence>
<dbReference type="PRINTS" id="PR00332">
    <property type="entry name" value="HISTRIAD"/>
</dbReference>
<dbReference type="RefSeq" id="WP_133203992.1">
    <property type="nucleotide sequence ID" value="NZ_SMRU01000009.1"/>
</dbReference>
<evidence type="ECO:0000256" key="3">
    <source>
        <dbReference type="PROSITE-ProRule" id="PRU00464"/>
    </source>
</evidence>
<dbReference type="GO" id="GO:0009117">
    <property type="term" value="P:nucleotide metabolic process"/>
    <property type="evidence" value="ECO:0007669"/>
    <property type="project" value="TreeGrafter"/>
</dbReference>
<dbReference type="Proteomes" id="UP000295511">
    <property type="component" value="Unassembled WGS sequence"/>
</dbReference>
<evidence type="ECO:0000256" key="1">
    <source>
        <dbReference type="PIRSR" id="PIRSR601310-1"/>
    </source>
</evidence>
<dbReference type="PANTHER" id="PTHR46648">
    <property type="entry name" value="HIT FAMILY PROTEIN 1"/>
    <property type="match status" value="1"/>
</dbReference>
<reference evidence="5 6" key="1">
    <citation type="submission" date="2019-03" db="EMBL/GenBank/DDBJ databases">
        <title>Whole genome sequence of Arthrobacter sp JH1-1.</title>
        <authorList>
            <person name="Trinh H.N."/>
        </authorList>
    </citation>
    <scope>NUCLEOTIDE SEQUENCE [LARGE SCALE GENOMIC DNA]</scope>
    <source>
        <strain evidence="5 6">JH1-1</strain>
    </source>
</reference>
<feature type="domain" description="HIT" evidence="4">
    <location>
        <begin position="4"/>
        <end position="107"/>
    </location>
</feature>
<evidence type="ECO:0000313" key="5">
    <source>
        <dbReference type="EMBL" id="TDF96943.1"/>
    </source>
</evidence>
<dbReference type="PANTHER" id="PTHR46648:SF1">
    <property type="entry name" value="ADENOSINE 5'-MONOPHOSPHORAMIDASE HNT1"/>
    <property type="match status" value="1"/>
</dbReference>
<feature type="short sequence motif" description="Histidine triad motif" evidence="2 3">
    <location>
        <begin position="91"/>
        <end position="95"/>
    </location>
</feature>
<sequence>MSTLFTKIINGEIPGRFVWKDEDVVAFLTIAPLTDGHTLVVPRQEVDRWTDSDPELLGKVMSVAQTIGQAQVKVFGAPRAGLSVVGFEVEHFHVHVFPANSLADFDFGSVDHHPDPAVLDANAAKLRAGLVDAGHAEFVPAD</sequence>
<name>A0A4R5KMT9_9MICC</name>
<gene>
    <name evidence="5" type="ORF">E1809_09510</name>
</gene>
<evidence type="ECO:0000313" key="6">
    <source>
        <dbReference type="Proteomes" id="UP000295511"/>
    </source>
</evidence>
<feature type="active site" description="Tele-AMP-histidine intermediate" evidence="1">
    <location>
        <position position="93"/>
    </location>
</feature>
<dbReference type="PROSITE" id="PS51084">
    <property type="entry name" value="HIT_2"/>
    <property type="match status" value="1"/>
</dbReference>
<dbReference type="InterPro" id="IPR001310">
    <property type="entry name" value="Histidine_triad_HIT"/>
</dbReference>
<dbReference type="AlphaFoldDB" id="A0A4R5KMT9"/>
<dbReference type="Gene3D" id="3.30.428.10">
    <property type="entry name" value="HIT-like"/>
    <property type="match status" value="1"/>
</dbReference>
<keyword evidence="6" id="KW-1185">Reference proteome</keyword>
<dbReference type="GO" id="GO:0003824">
    <property type="term" value="F:catalytic activity"/>
    <property type="evidence" value="ECO:0007669"/>
    <property type="project" value="InterPro"/>
</dbReference>
<dbReference type="InterPro" id="IPR036265">
    <property type="entry name" value="HIT-like_sf"/>
</dbReference>
<dbReference type="EMBL" id="SMRU01000009">
    <property type="protein sequence ID" value="TDF96943.1"/>
    <property type="molecule type" value="Genomic_DNA"/>
</dbReference>
<protein>
    <submittedName>
        <fullName evidence="5">HIT family protein</fullName>
    </submittedName>
</protein>
<dbReference type="SUPFAM" id="SSF54197">
    <property type="entry name" value="HIT-like"/>
    <property type="match status" value="1"/>
</dbReference>
<dbReference type="OrthoDB" id="9784774at2"/>
<comment type="caution">
    <text evidence="5">The sequence shown here is derived from an EMBL/GenBank/DDBJ whole genome shotgun (WGS) entry which is preliminary data.</text>
</comment>